<reference evidence="5" key="1">
    <citation type="submission" date="2020-08" db="EMBL/GenBank/DDBJ databases">
        <title>Plant Genome Project.</title>
        <authorList>
            <person name="Zhang R.-G."/>
        </authorList>
    </citation>
    <scope>NUCLEOTIDE SEQUENCE</scope>
    <source>
        <strain evidence="5">WSP0</strain>
        <tissue evidence="5">Leaf</tissue>
    </source>
</reference>
<dbReference type="SUPFAM" id="SSF52540">
    <property type="entry name" value="P-loop containing nucleoside triphosphate hydrolases"/>
    <property type="match status" value="1"/>
</dbReference>
<proteinExistence type="inferred from homology"/>
<dbReference type="GO" id="GO:0008017">
    <property type="term" value="F:microtubule binding"/>
    <property type="evidence" value="ECO:0007669"/>
    <property type="project" value="InterPro"/>
</dbReference>
<dbReference type="Gene3D" id="3.40.850.10">
    <property type="entry name" value="Kinesin motor domain"/>
    <property type="match status" value="1"/>
</dbReference>
<comment type="caution">
    <text evidence="3">Lacks conserved residue(s) required for the propagation of feature annotation.</text>
</comment>
<dbReference type="Proteomes" id="UP000823749">
    <property type="component" value="Chromosome 8"/>
</dbReference>
<name>A0AAV6J7K6_9ERIC</name>
<dbReference type="Pfam" id="PF00225">
    <property type="entry name" value="Kinesin"/>
    <property type="match status" value="1"/>
</dbReference>
<evidence type="ECO:0000256" key="1">
    <source>
        <dbReference type="ARBA" id="ARBA00023054"/>
    </source>
</evidence>
<dbReference type="InterPro" id="IPR027640">
    <property type="entry name" value="Kinesin-like_fam"/>
</dbReference>
<evidence type="ECO:0000256" key="3">
    <source>
        <dbReference type="PROSITE-ProRule" id="PRU00283"/>
    </source>
</evidence>
<accession>A0AAV6J7K6</accession>
<comment type="similarity">
    <text evidence="3">Belongs to the TRAFAC class myosin-kinesin ATPase superfamily. Kinesin family.</text>
</comment>
<keyword evidence="2" id="KW-0505">Motor protein</keyword>
<feature type="domain" description="Kinesin motor" evidence="4">
    <location>
        <begin position="1"/>
        <end position="202"/>
    </location>
</feature>
<evidence type="ECO:0000259" key="4">
    <source>
        <dbReference type="PROSITE" id="PS50067"/>
    </source>
</evidence>
<organism evidence="5 6">
    <name type="scientific">Rhododendron griersonianum</name>
    <dbReference type="NCBI Taxonomy" id="479676"/>
    <lineage>
        <taxon>Eukaryota</taxon>
        <taxon>Viridiplantae</taxon>
        <taxon>Streptophyta</taxon>
        <taxon>Embryophyta</taxon>
        <taxon>Tracheophyta</taxon>
        <taxon>Spermatophyta</taxon>
        <taxon>Magnoliopsida</taxon>
        <taxon>eudicotyledons</taxon>
        <taxon>Gunneridae</taxon>
        <taxon>Pentapetalae</taxon>
        <taxon>asterids</taxon>
        <taxon>Ericales</taxon>
        <taxon>Ericaceae</taxon>
        <taxon>Ericoideae</taxon>
        <taxon>Rhodoreae</taxon>
        <taxon>Rhododendron</taxon>
    </lineage>
</organism>
<protein>
    <recommendedName>
        <fullName evidence="4">Kinesin motor domain-containing protein</fullName>
    </recommendedName>
</protein>
<dbReference type="InterPro" id="IPR001752">
    <property type="entry name" value="Kinesin_motor_dom"/>
</dbReference>
<dbReference type="PANTHER" id="PTHR47968">
    <property type="entry name" value="CENTROMERE PROTEIN E"/>
    <property type="match status" value="1"/>
</dbReference>
<keyword evidence="1" id="KW-0175">Coiled coil</keyword>
<dbReference type="InterPro" id="IPR027417">
    <property type="entry name" value="P-loop_NTPase"/>
</dbReference>
<dbReference type="AlphaFoldDB" id="A0AAV6J7K6"/>
<gene>
    <name evidence="5" type="ORF">RHGRI_024517</name>
</gene>
<evidence type="ECO:0000256" key="2">
    <source>
        <dbReference type="ARBA" id="ARBA00023175"/>
    </source>
</evidence>
<keyword evidence="6" id="KW-1185">Reference proteome</keyword>
<dbReference type="PANTHER" id="PTHR47968:SF75">
    <property type="entry name" value="CENTROMERE-ASSOCIATED PROTEIN E"/>
    <property type="match status" value="1"/>
</dbReference>
<dbReference type="GO" id="GO:0005524">
    <property type="term" value="F:ATP binding"/>
    <property type="evidence" value="ECO:0007669"/>
    <property type="project" value="InterPro"/>
</dbReference>
<dbReference type="EMBL" id="JACTNZ010000008">
    <property type="protein sequence ID" value="KAG5537102.1"/>
    <property type="molecule type" value="Genomic_DNA"/>
</dbReference>
<comment type="caution">
    <text evidence="5">The sequence shown here is derived from an EMBL/GenBank/DDBJ whole genome shotgun (WGS) entry which is preliminary data.</text>
</comment>
<evidence type="ECO:0000313" key="6">
    <source>
        <dbReference type="Proteomes" id="UP000823749"/>
    </source>
</evidence>
<sequence>MVLCMMEKLEGKRWSTIAWSAVQTLWERPRTPFTLMVMDGWVGGGGEEVGDLVVDGWVGQRLRRNKRRLSRLDPPTKQKQEAGNFHFVSLSLQKELYLSSFRYTRCLVTSLMTLDPNASRLPVRHGVIKYTASDREFLLRMSYMEIYNEEINDLLAPEHRKLQIHESLERGIFVAGLREEIVASPEQVLEFMEFGECELFNT</sequence>
<evidence type="ECO:0000313" key="5">
    <source>
        <dbReference type="EMBL" id="KAG5537102.1"/>
    </source>
</evidence>
<dbReference type="GO" id="GO:0003777">
    <property type="term" value="F:microtubule motor activity"/>
    <property type="evidence" value="ECO:0007669"/>
    <property type="project" value="InterPro"/>
</dbReference>
<dbReference type="PROSITE" id="PS50067">
    <property type="entry name" value="KINESIN_MOTOR_2"/>
    <property type="match status" value="1"/>
</dbReference>
<dbReference type="GO" id="GO:0007018">
    <property type="term" value="P:microtubule-based movement"/>
    <property type="evidence" value="ECO:0007669"/>
    <property type="project" value="InterPro"/>
</dbReference>
<dbReference type="InterPro" id="IPR036961">
    <property type="entry name" value="Kinesin_motor_dom_sf"/>
</dbReference>